<comment type="caution">
    <text evidence="1">The sequence shown here is derived from an EMBL/GenBank/DDBJ whole genome shotgun (WGS) entry which is preliminary data.</text>
</comment>
<sequence>MTRPKVPDDKRQRTAQACDSCKRRKQKVRCLFDLFCLLSLVLCRPRFERLRYPISFMLLAGSMSVPSHNSSYKHPTLGYQIMPWVPQTHRSTLIISLLGQPISVCGWDATSSYLSGP</sequence>
<protein>
    <recommendedName>
        <fullName evidence="3">Zn(2)-C6 fungal-type domain-containing protein</fullName>
    </recommendedName>
</protein>
<reference evidence="1 2" key="1">
    <citation type="submission" date="2023-09" db="EMBL/GenBank/DDBJ databases">
        <title>Multi-omics analysis of a traditional fermented food reveals byproduct-associated fungal strains for waste-to-food upcycling.</title>
        <authorList>
            <consortium name="Lawrence Berkeley National Laboratory"/>
            <person name="Rekdal V.M."/>
            <person name="Villalobos-Escobedo J.M."/>
            <person name="Rodriguez-Valeron N."/>
            <person name="Garcia M.O."/>
            <person name="Vasquez D.P."/>
            <person name="Damayanti I."/>
            <person name="Sorensen P.M."/>
            <person name="Baidoo E.E."/>
            <person name="De Carvalho A.C."/>
            <person name="Riley R."/>
            <person name="Lipzen A."/>
            <person name="He G."/>
            <person name="Yan M."/>
            <person name="Haridas S."/>
            <person name="Daum C."/>
            <person name="Yoshinaga Y."/>
            <person name="Ng V."/>
            <person name="Grigoriev I.V."/>
            <person name="Munk R."/>
            <person name="Nuraida L."/>
            <person name="Wijaya C.H."/>
            <person name="Morales P.-C."/>
            <person name="Keasling J.D."/>
        </authorList>
    </citation>
    <scope>NUCLEOTIDE SEQUENCE [LARGE SCALE GENOMIC DNA]</scope>
    <source>
        <strain evidence="1 2">FGSC 2613</strain>
    </source>
</reference>
<organism evidence="1 2">
    <name type="scientific">Neurospora intermedia</name>
    <dbReference type="NCBI Taxonomy" id="5142"/>
    <lineage>
        <taxon>Eukaryota</taxon>
        <taxon>Fungi</taxon>
        <taxon>Dikarya</taxon>
        <taxon>Ascomycota</taxon>
        <taxon>Pezizomycotina</taxon>
        <taxon>Sordariomycetes</taxon>
        <taxon>Sordariomycetidae</taxon>
        <taxon>Sordariales</taxon>
        <taxon>Sordariaceae</taxon>
        <taxon>Neurospora</taxon>
    </lineage>
</organism>
<name>A0ABR3DLL5_NEUIN</name>
<evidence type="ECO:0008006" key="3">
    <source>
        <dbReference type="Google" id="ProtNLM"/>
    </source>
</evidence>
<evidence type="ECO:0000313" key="1">
    <source>
        <dbReference type="EMBL" id="KAL0473551.1"/>
    </source>
</evidence>
<dbReference type="EMBL" id="JAVLET010000002">
    <property type="protein sequence ID" value="KAL0473551.1"/>
    <property type="molecule type" value="Genomic_DNA"/>
</dbReference>
<proteinExistence type="predicted"/>
<evidence type="ECO:0000313" key="2">
    <source>
        <dbReference type="Proteomes" id="UP001451303"/>
    </source>
</evidence>
<dbReference type="Proteomes" id="UP001451303">
    <property type="component" value="Unassembled WGS sequence"/>
</dbReference>
<accession>A0ABR3DLL5</accession>
<keyword evidence="2" id="KW-1185">Reference proteome</keyword>
<gene>
    <name evidence="1" type="ORF">QR685DRAFT_434424</name>
</gene>